<name>A0A8C6GT04_MUSSI</name>
<accession>A0A8C6GT04</accession>
<keyword evidence="2" id="KW-1185">Reference proteome</keyword>
<dbReference type="Proteomes" id="UP000694415">
    <property type="component" value="Unplaced"/>
</dbReference>
<dbReference type="Ensembl" id="ENSMSIT00000012963.1">
    <property type="protein sequence ID" value="ENSMSIP00000010238.1"/>
    <property type="gene ID" value="ENSMSIG00000008982.1"/>
</dbReference>
<protein>
    <submittedName>
        <fullName evidence="1">Uncharacterized protein</fullName>
    </submittedName>
</protein>
<evidence type="ECO:0000313" key="2">
    <source>
        <dbReference type="Proteomes" id="UP000694415"/>
    </source>
</evidence>
<evidence type="ECO:0000313" key="1">
    <source>
        <dbReference type="Ensembl" id="ENSMSIP00000010238.1"/>
    </source>
</evidence>
<sequence>MFSLVSGEDPVSCVERWLFSLTQCGPNEVPAKHTVAGSKIVTSSMRASKLRELRFLLDRHVSSYPEVSSQKGSLARSLAPLQVPYQPVLFSFPVSKMLDRILYLKHTTNELL</sequence>
<reference evidence="1" key="1">
    <citation type="submission" date="2025-08" db="UniProtKB">
        <authorList>
            <consortium name="Ensembl"/>
        </authorList>
    </citation>
    <scope>IDENTIFICATION</scope>
</reference>
<organism evidence="1 2">
    <name type="scientific">Mus spicilegus</name>
    <name type="common">Mound-building mouse</name>
    <dbReference type="NCBI Taxonomy" id="10103"/>
    <lineage>
        <taxon>Eukaryota</taxon>
        <taxon>Metazoa</taxon>
        <taxon>Chordata</taxon>
        <taxon>Craniata</taxon>
        <taxon>Vertebrata</taxon>
        <taxon>Euteleostomi</taxon>
        <taxon>Mammalia</taxon>
        <taxon>Eutheria</taxon>
        <taxon>Euarchontoglires</taxon>
        <taxon>Glires</taxon>
        <taxon>Rodentia</taxon>
        <taxon>Myomorpha</taxon>
        <taxon>Muroidea</taxon>
        <taxon>Muridae</taxon>
        <taxon>Murinae</taxon>
        <taxon>Mus</taxon>
        <taxon>Mus</taxon>
    </lineage>
</organism>
<reference evidence="1" key="2">
    <citation type="submission" date="2025-09" db="UniProtKB">
        <authorList>
            <consortium name="Ensembl"/>
        </authorList>
    </citation>
    <scope>IDENTIFICATION</scope>
</reference>
<dbReference type="AlphaFoldDB" id="A0A8C6GT04"/>
<proteinExistence type="predicted"/>